<protein>
    <recommendedName>
        <fullName evidence="1">Methyltransferase domain-containing protein</fullName>
    </recommendedName>
</protein>
<feature type="domain" description="Methyltransferase" evidence="1">
    <location>
        <begin position="33"/>
        <end position="123"/>
    </location>
</feature>
<name>R9AS96_9GAMM</name>
<dbReference type="AlphaFoldDB" id="R9AS96"/>
<dbReference type="EMBL" id="AQFM01000042">
    <property type="protein sequence ID" value="EOR05119.1"/>
    <property type="molecule type" value="Genomic_DNA"/>
</dbReference>
<proteinExistence type="predicted"/>
<dbReference type="PATRIC" id="fig|1120927.3.peg.3118"/>
<dbReference type="Proteomes" id="UP000016201">
    <property type="component" value="Unassembled WGS sequence"/>
</dbReference>
<dbReference type="InterPro" id="IPR029063">
    <property type="entry name" value="SAM-dependent_MTases_sf"/>
</dbReference>
<dbReference type="eggNOG" id="COG0275">
    <property type="taxonomic scope" value="Bacteria"/>
</dbReference>
<dbReference type="OrthoDB" id="9804312at2"/>
<gene>
    <name evidence="2" type="ORF">I593_03207</name>
</gene>
<comment type="caution">
    <text evidence="2">The sequence shown here is derived from an EMBL/GenBank/DDBJ whole genome shotgun (WGS) entry which is preliminary data.</text>
</comment>
<evidence type="ECO:0000313" key="3">
    <source>
        <dbReference type="Proteomes" id="UP000016201"/>
    </source>
</evidence>
<evidence type="ECO:0000259" key="1">
    <source>
        <dbReference type="Pfam" id="PF13649"/>
    </source>
</evidence>
<dbReference type="Gene3D" id="3.40.50.150">
    <property type="entry name" value="Vaccinia Virus protein VP39"/>
    <property type="match status" value="1"/>
</dbReference>
<keyword evidence="3" id="KW-1185">Reference proteome</keyword>
<sequence length="193" mass="22389">MDTSFAELTQNLPHRPILDKALSYFDDLPKIAIDCGCSAGNESTFLLQQNFIVHAFDPSVQARDICLQKFAEHNNFIFALDRFESYEFPRASLIIALFSLFFCAPHRVDYVLEKISNALFPEGIFLLQVLGKDDTWVVQESTQFAGFERRQLEQKFSKEFEILWMDELKGYKPLANGTLKFWHFYALILKKKA</sequence>
<dbReference type="SUPFAM" id="SSF53335">
    <property type="entry name" value="S-adenosyl-L-methionine-dependent methyltransferases"/>
    <property type="match status" value="1"/>
</dbReference>
<accession>R9AS96</accession>
<organism evidence="2 3">
    <name type="scientific">Acinetobacter tandoii DSM 14970 = CIP 107469</name>
    <dbReference type="NCBI Taxonomy" id="1120927"/>
    <lineage>
        <taxon>Bacteria</taxon>
        <taxon>Pseudomonadati</taxon>
        <taxon>Pseudomonadota</taxon>
        <taxon>Gammaproteobacteria</taxon>
        <taxon>Moraxellales</taxon>
        <taxon>Moraxellaceae</taxon>
        <taxon>Acinetobacter</taxon>
    </lineage>
</organism>
<evidence type="ECO:0000313" key="2">
    <source>
        <dbReference type="EMBL" id="EOR05119.1"/>
    </source>
</evidence>
<dbReference type="InterPro" id="IPR041698">
    <property type="entry name" value="Methyltransf_25"/>
</dbReference>
<reference evidence="2 3" key="1">
    <citation type="submission" date="2013-03" db="EMBL/GenBank/DDBJ databases">
        <title>The Genome Sequence of Acinetobacter tandoii CIP 107469.</title>
        <authorList>
            <consortium name="The Broad Institute Genome Sequencing Platform"/>
            <consortium name="The Broad Institute Genome Sequencing Center for Infectious Disease"/>
            <person name="Cerqueira G."/>
            <person name="Feldgarden M."/>
            <person name="Courvalin P."/>
            <person name="Perichon B."/>
            <person name="Grillot-Courvalin C."/>
            <person name="Clermont D."/>
            <person name="Rocha E."/>
            <person name="Yoon E.-J."/>
            <person name="Nemec A."/>
            <person name="Walker B."/>
            <person name="Young S.K."/>
            <person name="Zeng Q."/>
            <person name="Gargeya S."/>
            <person name="Fitzgerald M."/>
            <person name="Haas B."/>
            <person name="Abouelleil A."/>
            <person name="Alvarado L."/>
            <person name="Arachchi H.M."/>
            <person name="Berlin A.M."/>
            <person name="Chapman S.B."/>
            <person name="Dewar J."/>
            <person name="Goldberg J."/>
            <person name="Griggs A."/>
            <person name="Gujja S."/>
            <person name="Hansen M."/>
            <person name="Howarth C."/>
            <person name="Imamovic A."/>
            <person name="Larimer J."/>
            <person name="McCowan C."/>
            <person name="Murphy C."/>
            <person name="Neiman D."/>
            <person name="Pearson M."/>
            <person name="Priest M."/>
            <person name="Roberts A."/>
            <person name="Saif S."/>
            <person name="Shea T."/>
            <person name="Sisk P."/>
            <person name="Sykes S."/>
            <person name="Wortman J."/>
            <person name="Nusbaum C."/>
            <person name="Birren B."/>
        </authorList>
    </citation>
    <scope>NUCLEOTIDE SEQUENCE [LARGE SCALE GENOMIC DNA]</scope>
    <source>
        <strain evidence="2 3">CIP 107469</strain>
    </source>
</reference>
<dbReference type="Pfam" id="PF13649">
    <property type="entry name" value="Methyltransf_25"/>
    <property type="match status" value="1"/>
</dbReference>
<dbReference type="RefSeq" id="WP_016168221.1">
    <property type="nucleotide sequence ID" value="NZ_JHZG01000002.1"/>
</dbReference>